<reference evidence="4" key="1">
    <citation type="journal article" date="2019" name="Int. J. Syst. Evol. Microbiol.">
        <title>The Global Catalogue of Microorganisms (GCM) 10K type strain sequencing project: providing services to taxonomists for standard genome sequencing and annotation.</title>
        <authorList>
            <consortium name="The Broad Institute Genomics Platform"/>
            <consortium name="The Broad Institute Genome Sequencing Center for Infectious Disease"/>
            <person name="Wu L."/>
            <person name="Ma J."/>
        </authorList>
    </citation>
    <scope>NUCLEOTIDE SEQUENCE [LARGE SCALE GENOMIC DNA]</scope>
    <source>
        <strain evidence="4">CGMCC 1.6960</strain>
    </source>
</reference>
<dbReference type="Proteomes" id="UP000626982">
    <property type="component" value="Unassembled WGS sequence"/>
</dbReference>
<proteinExistence type="predicted"/>
<keyword evidence="4" id="KW-1185">Reference proteome</keyword>
<feature type="compositionally biased region" description="Basic and acidic residues" evidence="1">
    <location>
        <begin position="203"/>
        <end position="215"/>
    </location>
</feature>
<evidence type="ECO:0000256" key="1">
    <source>
        <dbReference type="SAM" id="MobiDB-lite"/>
    </source>
</evidence>
<keyword evidence="2" id="KW-0472">Membrane</keyword>
<organism evidence="3 4">
    <name type="scientific">Agrococcus terreus</name>
    <dbReference type="NCBI Taxonomy" id="574649"/>
    <lineage>
        <taxon>Bacteria</taxon>
        <taxon>Bacillati</taxon>
        <taxon>Actinomycetota</taxon>
        <taxon>Actinomycetes</taxon>
        <taxon>Micrococcales</taxon>
        <taxon>Microbacteriaceae</taxon>
        <taxon>Agrococcus</taxon>
    </lineage>
</organism>
<dbReference type="EMBL" id="BMLM01000001">
    <property type="protein sequence ID" value="GGN82284.1"/>
    <property type="molecule type" value="Genomic_DNA"/>
</dbReference>
<feature type="transmembrane region" description="Helical" evidence="2">
    <location>
        <begin position="99"/>
        <end position="125"/>
    </location>
</feature>
<evidence type="ECO:0000313" key="3">
    <source>
        <dbReference type="EMBL" id="GGN82284.1"/>
    </source>
</evidence>
<name>A0ABQ2KHZ8_9MICO</name>
<comment type="caution">
    <text evidence="3">The sequence shown here is derived from an EMBL/GenBank/DDBJ whole genome shotgun (WGS) entry which is preliminary data.</text>
</comment>
<evidence type="ECO:0000256" key="2">
    <source>
        <dbReference type="SAM" id="Phobius"/>
    </source>
</evidence>
<sequence length="215" mass="23182">MAAPRSEPTQRATSAGERPRALRVAFWIAVGSIVALPAWLMFGRALAGAPIGEALLLQAFLGPGLALLIAVVVGLTAARKEVRRPRALTWRDVRLIGPWLLVIALMGLTIVDTSGTATGSALTAWFGDGWLTASQSFTAIGVLATLIGGAVLAWLQALELGRETRRRVERLVDEMQSPLLEQRARHEDASFERLDGPQSGRTIRLEGQREGDDRA</sequence>
<keyword evidence="2" id="KW-0812">Transmembrane</keyword>
<feature type="compositionally biased region" description="Basic and acidic residues" evidence="1">
    <location>
        <begin position="185"/>
        <end position="195"/>
    </location>
</feature>
<keyword evidence="2" id="KW-1133">Transmembrane helix</keyword>
<feature type="transmembrane region" description="Helical" evidence="2">
    <location>
        <begin position="54"/>
        <end position="78"/>
    </location>
</feature>
<dbReference type="RefSeq" id="WP_188717055.1">
    <property type="nucleotide sequence ID" value="NZ_BAABBD010000002.1"/>
</dbReference>
<protein>
    <submittedName>
        <fullName evidence="3">Uncharacterized protein</fullName>
    </submittedName>
</protein>
<feature type="transmembrane region" description="Helical" evidence="2">
    <location>
        <begin position="21"/>
        <end position="42"/>
    </location>
</feature>
<evidence type="ECO:0000313" key="4">
    <source>
        <dbReference type="Proteomes" id="UP000626982"/>
    </source>
</evidence>
<feature type="region of interest" description="Disordered" evidence="1">
    <location>
        <begin position="185"/>
        <end position="215"/>
    </location>
</feature>
<feature type="transmembrane region" description="Helical" evidence="2">
    <location>
        <begin position="137"/>
        <end position="157"/>
    </location>
</feature>
<gene>
    <name evidence="3" type="ORF">GCM10010968_11920</name>
</gene>
<accession>A0ABQ2KHZ8</accession>